<reference evidence="2 3" key="1">
    <citation type="journal article" date="2014" name="PLoS Genet.">
        <title>Analysis of the Phlebiopsis gigantea genome, transcriptome and secretome provides insight into its pioneer colonization strategies of wood.</title>
        <authorList>
            <person name="Hori C."/>
            <person name="Ishida T."/>
            <person name="Igarashi K."/>
            <person name="Samejima M."/>
            <person name="Suzuki H."/>
            <person name="Master E."/>
            <person name="Ferreira P."/>
            <person name="Ruiz-Duenas F.J."/>
            <person name="Held B."/>
            <person name="Canessa P."/>
            <person name="Larrondo L.F."/>
            <person name="Schmoll M."/>
            <person name="Druzhinina I.S."/>
            <person name="Kubicek C.P."/>
            <person name="Gaskell J.A."/>
            <person name="Kersten P."/>
            <person name="St John F."/>
            <person name="Glasner J."/>
            <person name="Sabat G."/>
            <person name="Splinter BonDurant S."/>
            <person name="Syed K."/>
            <person name="Yadav J."/>
            <person name="Mgbeahuruike A.C."/>
            <person name="Kovalchuk A."/>
            <person name="Asiegbu F.O."/>
            <person name="Lackner G."/>
            <person name="Hoffmeister D."/>
            <person name="Rencoret J."/>
            <person name="Gutierrez A."/>
            <person name="Sun H."/>
            <person name="Lindquist E."/>
            <person name="Barry K."/>
            <person name="Riley R."/>
            <person name="Grigoriev I.V."/>
            <person name="Henrissat B."/>
            <person name="Kues U."/>
            <person name="Berka R.M."/>
            <person name="Martinez A.T."/>
            <person name="Covert S.F."/>
            <person name="Blanchette R.A."/>
            <person name="Cullen D."/>
        </authorList>
    </citation>
    <scope>NUCLEOTIDE SEQUENCE [LARGE SCALE GENOMIC DNA]</scope>
    <source>
        <strain evidence="2 3">11061_1 CR5-6</strain>
    </source>
</reference>
<proteinExistence type="predicted"/>
<dbReference type="EMBL" id="KN840529">
    <property type="protein sequence ID" value="KIP05955.1"/>
    <property type="molecule type" value="Genomic_DNA"/>
</dbReference>
<sequence>MSVAAEPQWKRSSRRPSHDSPRADSVACSLVATFSGPGVVIAKNTGQVLNLPRCKWRTKFGQCDKPLALITHTLAWYGSKVFDRTMNAPHPRHLSKHAWLLQPTFLEYTALAYVPGPEHRSRGNSWGEVIFAMT</sequence>
<dbReference type="Proteomes" id="UP000053257">
    <property type="component" value="Unassembled WGS sequence"/>
</dbReference>
<gene>
    <name evidence="2" type="ORF">PHLGIDRAFT_479528</name>
</gene>
<evidence type="ECO:0000313" key="2">
    <source>
        <dbReference type="EMBL" id="KIP05955.1"/>
    </source>
</evidence>
<feature type="region of interest" description="Disordered" evidence="1">
    <location>
        <begin position="1"/>
        <end position="23"/>
    </location>
</feature>
<dbReference type="HOGENOM" id="CLU_1896979_0_0_1"/>
<accession>A0A0C3S977</accession>
<name>A0A0C3S977_PHLG1</name>
<evidence type="ECO:0000256" key="1">
    <source>
        <dbReference type="SAM" id="MobiDB-lite"/>
    </source>
</evidence>
<dbReference type="AlphaFoldDB" id="A0A0C3S977"/>
<keyword evidence="3" id="KW-1185">Reference proteome</keyword>
<organism evidence="2 3">
    <name type="scientific">Phlebiopsis gigantea (strain 11061_1 CR5-6)</name>
    <name type="common">White-rot fungus</name>
    <name type="synonym">Peniophora gigantea</name>
    <dbReference type="NCBI Taxonomy" id="745531"/>
    <lineage>
        <taxon>Eukaryota</taxon>
        <taxon>Fungi</taxon>
        <taxon>Dikarya</taxon>
        <taxon>Basidiomycota</taxon>
        <taxon>Agaricomycotina</taxon>
        <taxon>Agaricomycetes</taxon>
        <taxon>Polyporales</taxon>
        <taxon>Phanerochaetaceae</taxon>
        <taxon>Phlebiopsis</taxon>
    </lineage>
</organism>
<protein>
    <submittedName>
        <fullName evidence="2">Uncharacterized protein</fullName>
    </submittedName>
</protein>
<evidence type="ECO:0000313" key="3">
    <source>
        <dbReference type="Proteomes" id="UP000053257"/>
    </source>
</evidence>